<dbReference type="InterPro" id="IPR013655">
    <property type="entry name" value="PAS_fold_3"/>
</dbReference>
<evidence type="ECO:0000256" key="11">
    <source>
        <dbReference type="ARBA" id="ARBA00022777"/>
    </source>
</evidence>
<evidence type="ECO:0000259" key="19">
    <source>
        <dbReference type="PROSITE" id="PS50113"/>
    </source>
</evidence>
<keyword evidence="8" id="KW-0808">Transferase</keyword>
<feature type="domain" description="PAC" evidence="19">
    <location>
        <begin position="219"/>
        <end position="272"/>
    </location>
</feature>
<dbReference type="Pfam" id="PF08448">
    <property type="entry name" value="PAS_4"/>
    <property type="match status" value="1"/>
</dbReference>
<evidence type="ECO:0000256" key="1">
    <source>
        <dbReference type="ARBA" id="ARBA00000085"/>
    </source>
</evidence>
<dbReference type="PANTHER" id="PTHR41523:SF8">
    <property type="entry name" value="ETHYLENE RESPONSE SENSOR PROTEIN"/>
    <property type="match status" value="1"/>
</dbReference>
<keyword evidence="14" id="KW-0843">Virulence</keyword>
<evidence type="ECO:0000256" key="16">
    <source>
        <dbReference type="SAM" id="MobiDB-lite"/>
    </source>
</evidence>
<feature type="compositionally biased region" description="Basic and acidic residues" evidence="16">
    <location>
        <begin position="1"/>
        <end position="11"/>
    </location>
</feature>
<keyword evidence="15" id="KW-0675">Receptor</keyword>
<evidence type="ECO:0000313" key="21">
    <source>
        <dbReference type="EMBL" id="NHK28194.1"/>
    </source>
</evidence>
<evidence type="ECO:0000256" key="13">
    <source>
        <dbReference type="ARBA" id="ARBA00022991"/>
    </source>
</evidence>
<evidence type="ECO:0000256" key="8">
    <source>
        <dbReference type="ARBA" id="ARBA00022679"/>
    </source>
</evidence>
<evidence type="ECO:0000256" key="2">
    <source>
        <dbReference type="ARBA" id="ARBA00012438"/>
    </source>
</evidence>
<keyword evidence="5" id="KW-0716">Sensory transduction</keyword>
<keyword evidence="3" id="KW-0600">Photoreceptor protein</keyword>
<evidence type="ECO:0000256" key="14">
    <source>
        <dbReference type="ARBA" id="ARBA00023026"/>
    </source>
</evidence>
<evidence type="ECO:0000256" key="10">
    <source>
        <dbReference type="ARBA" id="ARBA00022741"/>
    </source>
</evidence>
<keyword evidence="17" id="KW-1133">Transmembrane helix</keyword>
<dbReference type="CDD" id="cd00130">
    <property type="entry name" value="PAS"/>
    <property type="match status" value="2"/>
</dbReference>
<dbReference type="InterPro" id="IPR001610">
    <property type="entry name" value="PAC"/>
</dbReference>
<dbReference type="GO" id="GO:0004673">
    <property type="term" value="F:protein histidine kinase activity"/>
    <property type="evidence" value="ECO:0007669"/>
    <property type="project" value="UniProtKB-EC"/>
</dbReference>
<dbReference type="InterPro" id="IPR036890">
    <property type="entry name" value="HATPase_C_sf"/>
</dbReference>
<dbReference type="InterPro" id="IPR011102">
    <property type="entry name" value="Sig_transdc_His_kinase_HWE"/>
</dbReference>
<evidence type="ECO:0000256" key="3">
    <source>
        <dbReference type="ARBA" id="ARBA00022543"/>
    </source>
</evidence>
<comment type="caution">
    <text evidence="20">The sequence shown here is derived from an EMBL/GenBank/DDBJ whole genome shotgun (WGS) entry which is preliminary data.</text>
</comment>
<dbReference type="SMART" id="SM00091">
    <property type="entry name" value="PAS"/>
    <property type="match status" value="2"/>
</dbReference>
<reference evidence="20" key="1">
    <citation type="journal article" date="2014" name="Int. J. Syst. Evol. Microbiol.">
        <title>Complete genome sequence of Corynebacterium casei LMG S-19264T (=DSM 44701T), isolated from a smear-ripened cheese.</title>
        <authorList>
            <consortium name="US DOE Joint Genome Institute (JGI-PGF)"/>
            <person name="Walter F."/>
            <person name="Albersmeier A."/>
            <person name="Kalinowski J."/>
            <person name="Ruckert C."/>
        </authorList>
    </citation>
    <scope>NUCLEOTIDE SEQUENCE</scope>
    <source>
        <strain evidence="20">CGMCC 1.14984</strain>
    </source>
</reference>
<dbReference type="PROSITE" id="PS50112">
    <property type="entry name" value="PAS"/>
    <property type="match status" value="1"/>
</dbReference>
<feature type="region of interest" description="Disordered" evidence="16">
    <location>
        <begin position="1"/>
        <end position="20"/>
    </location>
</feature>
<dbReference type="Gene3D" id="3.30.565.10">
    <property type="entry name" value="Histidine kinase-like ATPase, C-terminal domain"/>
    <property type="match status" value="1"/>
</dbReference>
<feature type="transmembrane region" description="Helical" evidence="17">
    <location>
        <begin position="90"/>
        <end position="109"/>
    </location>
</feature>
<reference evidence="21 23" key="2">
    <citation type="submission" date="2020-02" db="EMBL/GenBank/DDBJ databases">
        <title>Genome sequence of Parvularcula flava strain NH6-79.</title>
        <authorList>
            <person name="Abdul Karim M.H."/>
            <person name="Lam M.Q."/>
            <person name="Chen S.J."/>
            <person name="Yahya A."/>
            <person name="Shahir S."/>
            <person name="Shamsir M.S."/>
            <person name="Chong C.S."/>
        </authorList>
    </citation>
    <scope>NUCLEOTIDE SEQUENCE [LARGE SCALE GENOMIC DNA]</scope>
    <source>
        <strain evidence="21 23">NH6-79</strain>
    </source>
</reference>
<dbReference type="EMBL" id="BMGZ01000002">
    <property type="protein sequence ID" value="GGH97747.1"/>
    <property type="molecule type" value="Genomic_DNA"/>
</dbReference>
<dbReference type="InterPro" id="IPR035965">
    <property type="entry name" value="PAS-like_dom_sf"/>
</dbReference>
<dbReference type="NCBIfam" id="TIGR00229">
    <property type="entry name" value="sensory_box"/>
    <property type="match status" value="2"/>
</dbReference>
<evidence type="ECO:0000313" key="23">
    <source>
        <dbReference type="Proteomes" id="UP000818603"/>
    </source>
</evidence>
<evidence type="ECO:0000256" key="7">
    <source>
        <dbReference type="ARBA" id="ARBA00022643"/>
    </source>
</evidence>
<dbReference type="EC" id="2.7.13.3" evidence="2"/>
<dbReference type="SMART" id="SM00086">
    <property type="entry name" value="PAC"/>
    <property type="match status" value="2"/>
</dbReference>
<dbReference type="SUPFAM" id="SSF55874">
    <property type="entry name" value="ATPase domain of HSP90 chaperone/DNA topoisomerase II/histidine kinase"/>
    <property type="match status" value="1"/>
</dbReference>
<feature type="transmembrane region" description="Helical" evidence="17">
    <location>
        <begin position="42"/>
        <end position="59"/>
    </location>
</feature>
<keyword evidence="10" id="KW-0547">Nucleotide-binding</keyword>
<protein>
    <recommendedName>
        <fullName evidence="2">histidine kinase</fullName>
        <ecNumber evidence="2">2.7.13.3</ecNumber>
    </recommendedName>
</protein>
<dbReference type="GO" id="GO:0009881">
    <property type="term" value="F:photoreceptor activity"/>
    <property type="evidence" value="ECO:0007669"/>
    <property type="project" value="UniProtKB-KW"/>
</dbReference>
<evidence type="ECO:0000256" key="9">
    <source>
        <dbReference type="ARBA" id="ARBA00022737"/>
    </source>
</evidence>
<evidence type="ECO:0000259" key="18">
    <source>
        <dbReference type="PROSITE" id="PS50112"/>
    </source>
</evidence>
<dbReference type="SMART" id="SM00911">
    <property type="entry name" value="HWE_HK"/>
    <property type="match status" value="1"/>
</dbReference>
<dbReference type="EMBL" id="VCJR02000002">
    <property type="protein sequence ID" value="NHK28194.1"/>
    <property type="molecule type" value="Genomic_DNA"/>
</dbReference>
<evidence type="ECO:0000313" key="22">
    <source>
        <dbReference type="Proteomes" id="UP000621856"/>
    </source>
</evidence>
<dbReference type="RefSeq" id="WP_155139991.1">
    <property type="nucleotide sequence ID" value="NZ_BMGZ01000002.1"/>
</dbReference>
<accession>A0A8J3A8E2</accession>
<gene>
    <name evidence="21" type="ORF">FF098_009790</name>
    <name evidence="20" type="ORF">GCM10011355_19710</name>
</gene>
<dbReference type="Gene3D" id="3.30.450.20">
    <property type="entry name" value="PAS domain"/>
    <property type="match status" value="2"/>
</dbReference>
<dbReference type="InterPro" id="IPR000700">
    <property type="entry name" value="PAS-assoc_C"/>
</dbReference>
<keyword evidence="9" id="KW-0677">Repeat</keyword>
<keyword evidence="11" id="KW-0418">Kinase</keyword>
<proteinExistence type="predicted"/>
<comment type="catalytic activity">
    <reaction evidence="1">
        <text>ATP + protein L-histidine = ADP + protein N-phospho-L-histidine.</text>
        <dbReference type="EC" id="2.7.13.3"/>
    </reaction>
</comment>
<dbReference type="Pfam" id="PF07536">
    <property type="entry name" value="HWE_HK"/>
    <property type="match status" value="1"/>
</dbReference>
<evidence type="ECO:0000256" key="4">
    <source>
        <dbReference type="ARBA" id="ARBA00022553"/>
    </source>
</evidence>
<keyword evidence="4" id="KW-0597">Phosphoprotein</keyword>
<dbReference type="SUPFAM" id="SSF55785">
    <property type="entry name" value="PYP-like sensor domain (PAS domain)"/>
    <property type="match status" value="2"/>
</dbReference>
<keyword evidence="7" id="KW-0288">FMN</keyword>
<dbReference type="PROSITE" id="PS50113">
    <property type="entry name" value="PAC"/>
    <property type="match status" value="2"/>
</dbReference>
<organism evidence="20 22">
    <name type="scientific">Aquisalinus luteolus</name>
    <dbReference type="NCBI Taxonomy" id="1566827"/>
    <lineage>
        <taxon>Bacteria</taxon>
        <taxon>Pseudomonadati</taxon>
        <taxon>Pseudomonadota</taxon>
        <taxon>Alphaproteobacteria</taxon>
        <taxon>Parvularculales</taxon>
        <taxon>Parvularculaceae</taxon>
        <taxon>Aquisalinus</taxon>
    </lineage>
</organism>
<keyword evidence="12" id="KW-0067">ATP-binding</keyword>
<keyword evidence="13" id="KW-0157">Chromophore</keyword>
<keyword evidence="6" id="KW-0285">Flavoprotein</keyword>
<evidence type="ECO:0000256" key="6">
    <source>
        <dbReference type="ARBA" id="ARBA00022630"/>
    </source>
</evidence>
<evidence type="ECO:0000313" key="20">
    <source>
        <dbReference type="EMBL" id="GGH97747.1"/>
    </source>
</evidence>
<evidence type="ECO:0000256" key="12">
    <source>
        <dbReference type="ARBA" id="ARBA00022840"/>
    </source>
</evidence>
<dbReference type="InterPro" id="IPR013656">
    <property type="entry name" value="PAS_4"/>
</dbReference>
<reference evidence="20" key="3">
    <citation type="submission" date="2020-09" db="EMBL/GenBank/DDBJ databases">
        <authorList>
            <person name="Sun Q."/>
            <person name="Zhou Y."/>
        </authorList>
    </citation>
    <scope>NUCLEOTIDE SEQUENCE</scope>
    <source>
        <strain evidence="20">CGMCC 1.14984</strain>
    </source>
</reference>
<dbReference type="Proteomes" id="UP000818603">
    <property type="component" value="Unassembled WGS sequence"/>
</dbReference>
<dbReference type="Pfam" id="PF08447">
    <property type="entry name" value="PAS_3"/>
    <property type="match status" value="1"/>
</dbReference>
<dbReference type="Proteomes" id="UP000621856">
    <property type="component" value="Unassembled WGS sequence"/>
</dbReference>
<feature type="domain" description="PAC" evidence="19">
    <location>
        <begin position="344"/>
        <end position="394"/>
    </location>
</feature>
<feature type="transmembrane region" description="Helical" evidence="17">
    <location>
        <begin position="65"/>
        <end position="83"/>
    </location>
</feature>
<evidence type="ECO:0000256" key="17">
    <source>
        <dbReference type="SAM" id="Phobius"/>
    </source>
</evidence>
<keyword evidence="17" id="KW-0812">Transmembrane</keyword>
<keyword evidence="17" id="KW-0472">Membrane</keyword>
<feature type="domain" description="PAS" evidence="18">
    <location>
        <begin position="145"/>
        <end position="216"/>
    </location>
</feature>
<name>A0A8J3A8E2_9PROT</name>
<dbReference type="InterPro" id="IPR000014">
    <property type="entry name" value="PAS"/>
</dbReference>
<dbReference type="AlphaFoldDB" id="A0A8J3A8E2"/>
<feature type="transmembrane region" description="Helical" evidence="17">
    <location>
        <begin position="115"/>
        <end position="135"/>
    </location>
</feature>
<sequence>MVPPETHKTGHDTPGSPVRDADIEAGLPANLRYRPPLRWGDLFLPILLFIAFLTIAAVITVTDTAPAYGGYLAIIFVGLTYPLPWSRISYGAALVSTLALFYWYGTSLMSQQDAIAGLIISLVAVWSIAFAISHIQHLESQVDTRDKQLDLAMDASDIGIFHWDLKTNRVYTHGKLRELWGLPSEGPVYSSDIVTRVHEDDREEVQDALTRALRGEGEYNSEFRIRDRRTGRIRWLLGRGQVIQTVRSRRLYMTGTNLDITAIKEEQMRIRSILDGLGVLAGLLTTDGKLVEANSRALETADLTADDVIGKPFWETYWFSHDRIEQTRLQQAIERAKQGEMVEYDATIRIAEDEYATIAFFLSPVMDSNGNVTYLVPSAVDITARKKAEEQIRLLVQELNHRIKNLFSVTNALINLSARHATDVDSFVQATLQRLQALHTSHTISGASVTEATSFYKQVDAEKLAEKAVAPYSLGQNERISIESNGMVLDTGQATAFSLILNELAANSVKHGSLSADGGRVSILWSPNEDGGFSFDWREAGGPPVGQLEGRGFGHSIIALLARNYLDGECIFGSDENGFTFNITSISEEDEEEETAMSQSAE</sequence>
<dbReference type="PANTHER" id="PTHR41523">
    <property type="entry name" value="TWO-COMPONENT SYSTEM SENSOR PROTEIN"/>
    <property type="match status" value="1"/>
</dbReference>
<dbReference type="GO" id="GO:0005524">
    <property type="term" value="F:ATP binding"/>
    <property type="evidence" value="ECO:0007669"/>
    <property type="project" value="UniProtKB-KW"/>
</dbReference>
<keyword evidence="23" id="KW-1185">Reference proteome</keyword>
<evidence type="ECO:0000256" key="15">
    <source>
        <dbReference type="ARBA" id="ARBA00023170"/>
    </source>
</evidence>
<evidence type="ECO:0000256" key="5">
    <source>
        <dbReference type="ARBA" id="ARBA00022606"/>
    </source>
</evidence>